<evidence type="ECO:0000256" key="2">
    <source>
        <dbReference type="SAM" id="SignalP"/>
    </source>
</evidence>
<name>A0ABR6U569_9ACTN</name>
<evidence type="ECO:0000313" key="3">
    <source>
        <dbReference type="EMBL" id="MBC2959580.1"/>
    </source>
</evidence>
<dbReference type="Gene3D" id="2.60.40.10">
    <property type="entry name" value="Immunoglobulins"/>
    <property type="match status" value="1"/>
</dbReference>
<keyword evidence="2" id="KW-0732">Signal</keyword>
<evidence type="ECO:0008006" key="5">
    <source>
        <dbReference type="Google" id="ProtNLM"/>
    </source>
</evidence>
<gene>
    <name evidence="3" type="ORF">H7344_04655</name>
</gene>
<feature type="region of interest" description="Disordered" evidence="1">
    <location>
        <begin position="25"/>
        <end position="46"/>
    </location>
</feature>
<evidence type="ECO:0000256" key="1">
    <source>
        <dbReference type="SAM" id="MobiDB-lite"/>
    </source>
</evidence>
<feature type="signal peptide" evidence="2">
    <location>
        <begin position="1"/>
        <end position="19"/>
    </location>
</feature>
<dbReference type="InterPro" id="IPR013783">
    <property type="entry name" value="Ig-like_fold"/>
</dbReference>
<dbReference type="EMBL" id="JACMYC010000002">
    <property type="protein sequence ID" value="MBC2959580.1"/>
    <property type="molecule type" value="Genomic_DNA"/>
</dbReference>
<sequence>MLRRLLLLVSSSLLALALAAPVTTAAADAPAPTPQTPTPTTPTTQPDVLLTLLVPHAEVGRPTPATLTATRDGEPVAGLVVEVTRTGPTVAEPATTTAVTDDAGVATFEVLVTAEGEFSVVATVTDATGALVGTAGPVVAQGYWLDSCGGGYPGITAPASGRCSPPEPIITRSKNARNGDDRIRVDNVAAGGTVRVRLFRHEGTGRQRIRTAEVAEGGHRWFRVTDHNSRRTTRYSVAIVPADGPRRTRTFQVR</sequence>
<organism evidence="3 4">
    <name type="scientific">Nocardioides deserti</name>
    <dbReference type="NCBI Taxonomy" id="1588644"/>
    <lineage>
        <taxon>Bacteria</taxon>
        <taxon>Bacillati</taxon>
        <taxon>Actinomycetota</taxon>
        <taxon>Actinomycetes</taxon>
        <taxon>Propionibacteriales</taxon>
        <taxon>Nocardioidaceae</taxon>
        <taxon>Nocardioides</taxon>
    </lineage>
</organism>
<dbReference type="Proteomes" id="UP000604001">
    <property type="component" value="Unassembled WGS sequence"/>
</dbReference>
<evidence type="ECO:0000313" key="4">
    <source>
        <dbReference type="Proteomes" id="UP000604001"/>
    </source>
</evidence>
<dbReference type="RefSeq" id="WP_186344834.1">
    <property type="nucleotide sequence ID" value="NZ_BMMR01000002.1"/>
</dbReference>
<reference evidence="3 4" key="1">
    <citation type="submission" date="2020-08" db="EMBL/GenBank/DDBJ databases">
        <title>novel species in genus Nocardioides.</title>
        <authorList>
            <person name="Zhang G."/>
        </authorList>
    </citation>
    <scope>NUCLEOTIDE SEQUENCE [LARGE SCALE GENOMIC DNA]</scope>
    <source>
        <strain evidence="3 4">SC8A-24</strain>
    </source>
</reference>
<keyword evidence="4" id="KW-1185">Reference proteome</keyword>
<dbReference type="SUPFAM" id="SSF49373">
    <property type="entry name" value="Invasin/intimin cell-adhesion fragments"/>
    <property type="match status" value="1"/>
</dbReference>
<dbReference type="InterPro" id="IPR008964">
    <property type="entry name" value="Invasin/intimin_cell_adhesion"/>
</dbReference>
<comment type="caution">
    <text evidence="3">The sequence shown here is derived from an EMBL/GenBank/DDBJ whole genome shotgun (WGS) entry which is preliminary data.</text>
</comment>
<feature type="chain" id="PRO_5045753679" description="Big-1 domain-containing protein" evidence="2">
    <location>
        <begin position="20"/>
        <end position="254"/>
    </location>
</feature>
<proteinExistence type="predicted"/>
<accession>A0ABR6U569</accession>
<protein>
    <recommendedName>
        <fullName evidence="5">Big-1 domain-containing protein</fullName>
    </recommendedName>
</protein>
<feature type="compositionally biased region" description="Pro residues" evidence="1">
    <location>
        <begin position="31"/>
        <end position="40"/>
    </location>
</feature>